<dbReference type="EMBL" id="JBEAAL010000001">
    <property type="protein sequence ID" value="MEQ1403842.1"/>
    <property type="molecule type" value="Genomic_DNA"/>
</dbReference>
<keyword evidence="2" id="KW-1185">Reference proteome</keyword>
<dbReference type="InterPro" id="IPR021146">
    <property type="entry name" value="Phage_gp6-like_head-tail"/>
</dbReference>
<name>A0ABV0LW57_9HYPH</name>
<evidence type="ECO:0000313" key="1">
    <source>
        <dbReference type="EMBL" id="MEQ1403842.1"/>
    </source>
</evidence>
<dbReference type="RefSeq" id="WP_348862144.1">
    <property type="nucleotide sequence ID" value="NZ_JBEAAL010000001.1"/>
</dbReference>
<proteinExistence type="predicted"/>
<sequence>MLVTLDLAKKHILVEHNDDDDLITTFIEAASGLCEEYLNRTYTEAVSGSDGQTDAPAAVVAAVLILVATLYRDREEQHVDVPPMVLPSTVRMLLAPYRDFCPDCLTASEGSGT</sequence>
<evidence type="ECO:0000313" key="2">
    <source>
        <dbReference type="Proteomes" id="UP001496627"/>
    </source>
</evidence>
<dbReference type="NCBIfam" id="TIGR01560">
    <property type="entry name" value="put_DNA_pack"/>
    <property type="match status" value="1"/>
</dbReference>
<dbReference type="Gene3D" id="1.10.3230.30">
    <property type="entry name" value="Phage gp6-like head-tail connector protein"/>
    <property type="match status" value="1"/>
</dbReference>
<gene>
    <name evidence="1" type="ORF">ABK249_02755</name>
</gene>
<accession>A0ABV0LW57</accession>
<dbReference type="InterPro" id="IPR006450">
    <property type="entry name" value="Phage_HK97_gp6-like"/>
</dbReference>
<dbReference type="Pfam" id="PF05135">
    <property type="entry name" value="Phage_connect_1"/>
    <property type="match status" value="1"/>
</dbReference>
<protein>
    <submittedName>
        <fullName evidence="1">Head-tail connector protein</fullName>
    </submittedName>
</protein>
<dbReference type="Proteomes" id="UP001496627">
    <property type="component" value="Unassembled WGS sequence"/>
</dbReference>
<reference evidence="1 2" key="1">
    <citation type="submission" date="2024-05" db="EMBL/GenBank/DDBJ databases">
        <title>Neorhizobium sp. Rsf11, a plant growth promoting and heavy metal resistant PAH-degrader.</title>
        <authorList>
            <person name="Golubev S.N."/>
            <person name="Muratova A.Y."/>
            <person name="Markelova M.I."/>
        </authorList>
    </citation>
    <scope>NUCLEOTIDE SEQUENCE [LARGE SCALE GENOMIC DNA]</scope>
    <source>
        <strain evidence="1 2">Rsf11</strain>
    </source>
</reference>
<organism evidence="1 2">
    <name type="scientific">Neorhizobium phenanthreniclasticum</name>
    <dbReference type="NCBI Taxonomy" id="3157917"/>
    <lineage>
        <taxon>Bacteria</taxon>
        <taxon>Pseudomonadati</taxon>
        <taxon>Pseudomonadota</taxon>
        <taxon>Alphaproteobacteria</taxon>
        <taxon>Hyphomicrobiales</taxon>
        <taxon>Rhizobiaceae</taxon>
        <taxon>Rhizobium/Agrobacterium group</taxon>
        <taxon>Neorhizobium</taxon>
    </lineage>
</organism>
<comment type="caution">
    <text evidence="1">The sequence shown here is derived from an EMBL/GenBank/DDBJ whole genome shotgun (WGS) entry which is preliminary data.</text>
</comment>
<dbReference type="CDD" id="cd08054">
    <property type="entry name" value="gp6"/>
    <property type="match status" value="1"/>
</dbReference>